<dbReference type="PROSITE" id="PS50982">
    <property type="entry name" value="MBD"/>
    <property type="match status" value="1"/>
</dbReference>
<reference evidence="7 8" key="1">
    <citation type="submission" date="2018-11" db="EMBL/GenBank/DDBJ databases">
        <authorList>
            <consortium name="Pathogen Informatics"/>
        </authorList>
    </citation>
    <scope>NUCLEOTIDE SEQUENCE [LARGE SCALE GENOMIC DNA]</scope>
    <source>
        <strain evidence="7 8">Zambia</strain>
    </source>
</reference>
<dbReference type="PANTHER" id="PTHR12396">
    <property type="entry name" value="METHYL-CPG BINDING PROTEIN, MBD"/>
    <property type="match status" value="1"/>
</dbReference>
<dbReference type="Pfam" id="PF14048">
    <property type="entry name" value="MBD_C"/>
    <property type="match status" value="1"/>
</dbReference>
<keyword evidence="4" id="KW-0804">Transcription</keyword>
<keyword evidence="2" id="KW-0805">Transcription regulation</keyword>
<keyword evidence="3" id="KW-0238">DNA-binding</keyword>
<dbReference type="STRING" id="48269.A0A183MWL5"/>
<keyword evidence="5" id="KW-0539">Nucleus</keyword>
<dbReference type="Pfam" id="PF01429">
    <property type="entry name" value="MBD"/>
    <property type="match status" value="1"/>
</dbReference>
<dbReference type="GO" id="GO:0005654">
    <property type="term" value="C:nucleoplasm"/>
    <property type="evidence" value="ECO:0007669"/>
    <property type="project" value="UniProtKB-ARBA"/>
</dbReference>
<dbReference type="Proteomes" id="UP000277204">
    <property type="component" value="Unassembled WGS sequence"/>
</dbReference>
<dbReference type="InterPro" id="IPR001739">
    <property type="entry name" value="Methyl_CpG_DNA-bd"/>
</dbReference>
<dbReference type="Gene3D" id="3.30.890.10">
    <property type="entry name" value="Methyl-cpg-binding Protein 2, Chain A"/>
    <property type="match status" value="1"/>
</dbReference>
<dbReference type="SUPFAM" id="SSF54171">
    <property type="entry name" value="DNA-binding domain"/>
    <property type="match status" value="1"/>
</dbReference>
<dbReference type="AlphaFoldDB" id="A0A183MWL5"/>
<evidence type="ECO:0000256" key="1">
    <source>
        <dbReference type="ARBA" id="ARBA00004123"/>
    </source>
</evidence>
<dbReference type="GO" id="GO:0000122">
    <property type="term" value="P:negative regulation of transcription by RNA polymerase II"/>
    <property type="evidence" value="ECO:0007669"/>
    <property type="project" value="TreeGrafter"/>
</dbReference>
<evidence type="ECO:0000256" key="3">
    <source>
        <dbReference type="ARBA" id="ARBA00023125"/>
    </source>
</evidence>
<comment type="subcellular location">
    <subcellularLocation>
        <location evidence="1">Nucleus</location>
    </subcellularLocation>
</comment>
<dbReference type="InterPro" id="IPR016177">
    <property type="entry name" value="DNA-bd_dom_sf"/>
</dbReference>
<accession>A0A183MWL5</accession>
<evidence type="ECO:0000256" key="6">
    <source>
        <dbReference type="SAM" id="MobiDB-lite"/>
    </source>
</evidence>
<dbReference type="GO" id="GO:0008327">
    <property type="term" value="F:methyl-CpG binding"/>
    <property type="evidence" value="ECO:0007669"/>
    <property type="project" value="TreeGrafter"/>
</dbReference>
<dbReference type="InterPro" id="IPR025884">
    <property type="entry name" value="MeCpG-bd_2/3_C_dom"/>
</dbReference>
<name>A0A183MWL5_9TREM</name>
<gene>
    <name evidence="7" type="ORF">SMRZ_LOCUS20440</name>
</gene>
<keyword evidence="8" id="KW-1185">Reference proteome</keyword>
<evidence type="ECO:0000256" key="2">
    <source>
        <dbReference type="ARBA" id="ARBA00023015"/>
    </source>
</evidence>
<evidence type="ECO:0000256" key="4">
    <source>
        <dbReference type="ARBA" id="ARBA00023163"/>
    </source>
</evidence>
<feature type="region of interest" description="Disordered" evidence="6">
    <location>
        <begin position="107"/>
        <end position="140"/>
    </location>
</feature>
<evidence type="ECO:0000313" key="8">
    <source>
        <dbReference type="Proteomes" id="UP000277204"/>
    </source>
</evidence>
<feature type="compositionally biased region" description="Low complexity" evidence="6">
    <location>
        <begin position="126"/>
        <end position="136"/>
    </location>
</feature>
<organism evidence="7 8">
    <name type="scientific">Schistosoma margrebowiei</name>
    <dbReference type="NCBI Taxonomy" id="48269"/>
    <lineage>
        <taxon>Eukaryota</taxon>
        <taxon>Metazoa</taxon>
        <taxon>Spiralia</taxon>
        <taxon>Lophotrochozoa</taxon>
        <taxon>Platyhelminthes</taxon>
        <taxon>Trematoda</taxon>
        <taxon>Digenea</taxon>
        <taxon>Strigeidida</taxon>
        <taxon>Schistosomatoidea</taxon>
        <taxon>Schistosomatidae</taxon>
        <taxon>Schistosoma</taxon>
    </lineage>
</organism>
<dbReference type="PANTHER" id="PTHR12396:SF0">
    <property type="entry name" value="METHYL-CPG BINDING DOMAIN PROTEIN-LIKE, ISOFORM C"/>
    <property type="match status" value="1"/>
</dbReference>
<dbReference type="EMBL" id="UZAI01018310">
    <property type="protein sequence ID" value="VDP35672.1"/>
    <property type="molecule type" value="Genomic_DNA"/>
</dbReference>
<dbReference type="GO" id="GO:0006346">
    <property type="term" value="P:DNA methylation-dependent constitutive heterochromatin formation"/>
    <property type="evidence" value="ECO:0007669"/>
    <property type="project" value="TreeGrafter"/>
</dbReference>
<evidence type="ECO:0000313" key="7">
    <source>
        <dbReference type="EMBL" id="VDP35672.1"/>
    </source>
</evidence>
<sequence>MQNQSVNQSNNHQTKRNSYANYGKQLQNSVSGQQPHQQQQIWPSSLPTGWRREECMRPNGLGTGKSDVYYISPQNQVVRNKQEMQTLLGDKYDIGLFDWRMGKFVMSNNNSNNNTNKSKRLEEPTADTSSASSPSAKDNQCSLPMRRCPFPITNDVKPVILFWEKRLADHVAIDPDTGESFKPLFLPKGIQSAGVPGYQPVQLVHSLIHALSSSSSKISPIIGQEQQPSAIEKNPCVVINHLQPMIKTFIVTDDDIRRQEARVKELRKKLEIARKKLHPVSGLFLCSMKKSVKV</sequence>
<proteinExistence type="predicted"/>
<feature type="compositionally biased region" description="Low complexity" evidence="6">
    <location>
        <begin position="107"/>
        <end position="116"/>
    </location>
</feature>
<evidence type="ECO:0000256" key="5">
    <source>
        <dbReference type="ARBA" id="ARBA00023242"/>
    </source>
</evidence>
<protein>
    <submittedName>
        <fullName evidence="7">Uncharacterized protein</fullName>
    </submittedName>
</protein>
<feature type="region of interest" description="Disordered" evidence="6">
    <location>
        <begin position="27"/>
        <end position="67"/>
    </location>
</feature>
<dbReference type="SMART" id="SM00391">
    <property type="entry name" value="MBD"/>
    <property type="match status" value="1"/>
</dbReference>